<protein>
    <submittedName>
        <fullName evidence="1">Uncharacterized protein</fullName>
    </submittedName>
</protein>
<dbReference type="EMBL" id="JQOD01000015">
    <property type="protein sequence ID" value="KGA31102.1"/>
    <property type="molecule type" value="Genomic_DNA"/>
</dbReference>
<dbReference type="RefSeq" id="WP_039318239.1">
    <property type="nucleotide sequence ID" value="NZ_JQOD01000015.1"/>
</dbReference>
<dbReference type="OrthoDB" id="7064470at2"/>
<accession>A0A0M2EX03</accession>
<dbReference type="Proteomes" id="UP000029435">
    <property type="component" value="Unassembled WGS sequence"/>
</dbReference>
<evidence type="ECO:0000313" key="2">
    <source>
        <dbReference type="Proteomes" id="UP000029435"/>
    </source>
</evidence>
<dbReference type="AlphaFoldDB" id="A0A0M2EX03"/>
<organism evidence="1 2">
    <name type="scientific">Pectobacterium brasiliense</name>
    <dbReference type="NCBI Taxonomy" id="180957"/>
    <lineage>
        <taxon>Bacteria</taxon>
        <taxon>Pseudomonadati</taxon>
        <taxon>Pseudomonadota</taxon>
        <taxon>Gammaproteobacteria</taxon>
        <taxon>Enterobacterales</taxon>
        <taxon>Pectobacteriaceae</taxon>
        <taxon>Pectobacterium</taxon>
    </lineage>
</organism>
<gene>
    <name evidence="1" type="ORF">KU74_21925</name>
</gene>
<sequence length="94" mass="10636">MNFKLNREVINDLLVFISDPHIAGILKESEGKGEIKIKDMYPTGRYFVEFSERDVDVILDELSNAISNVGIGNDGEINAYGIRMEKLIDIFNDV</sequence>
<proteinExistence type="predicted"/>
<name>A0A0M2EX03_9GAMM</name>
<comment type="caution">
    <text evidence="1">The sequence shown here is derived from an EMBL/GenBank/DDBJ whole genome shotgun (WGS) entry which is preliminary data.</text>
</comment>
<evidence type="ECO:0000313" key="1">
    <source>
        <dbReference type="EMBL" id="KGA31102.1"/>
    </source>
</evidence>
<reference evidence="1 2" key="1">
    <citation type="submission" date="2014-08" db="EMBL/GenBank/DDBJ databases">
        <title>Genome sequences of NCPPB Pectobacterium isolates.</title>
        <authorList>
            <person name="Glover R.H."/>
            <person name="Sapp M."/>
            <person name="Elphinstone J."/>
        </authorList>
    </citation>
    <scope>NUCLEOTIDE SEQUENCE [LARGE SCALE GENOMIC DNA]</scope>
    <source>
        <strain evidence="1 2">LMG 21372</strain>
    </source>
</reference>